<evidence type="ECO:0000313" key="3">
    <source>
        <dbReference type="EMBL" id="EEF50422.1"/>
    </source>
</evidence>
<dbReference type="Proteomes" id="UP000008311">
    <property type="component" value="Unassembled WGS sequence"/>
</dbReference>
<dbReference type="InterPro" id="IPR029058">
    <property type="entry name" value="AB_hydrolase_fold"/>
</dbReference>
<dbReference type="OrthoDB" id="408631at2759"/>
<keyword evidence="4" id="KW-1185">Reference proteome</keyword>
<evidence type="ECO:0000313" key="4">
    <source>
        <dbReference type="Proteomes" id="UP000008311"/>
    </source>
</evidence>
<dbReference type="SUPFAM" id="SSF53474">
    <property type="entry name" value="alpha/beta-Hydrolases"/>
    <property type="match status" value="1"/>
</dbReference>
<evidence type="ECO:0000259" key="2">
    <source>
        <dbReference type="Pfam" id="PF07859"/>
    </source>
</evidence>
<dbReference type="KEGG" id="rcu:8258471"/>
<dbReference type="PANTHER" id="PTHR23024">
    <property type="entry name" value="ARYLACETAMIDE DEACETYLASE"/>
    <property type="match status" value="1"/>
</dbReference>
<dbReference type="InParanoid" id="B9RDG4"/>
<feature type="domain" description="Alpha/beta hydrolase fold-3" evidence="2">
    <location>
        <begin position="74"/>
        <end position="293"/>
    </location>
</feature>
<dbReference type="AlphaFoldDB" id="B9RDG4"/>
<dbReference type="InterPro" id="IPR050466">
    <property type="entry name" value="Carboxylest/Gibb_receptor"/>
</dbReference>
<accession>B9RDG4</accession>
<keyword evidence="3" id="KW-0675">Receptor</keyword>
<name>B9RDG4_RICCO</name>
<organism evidence="3 4">
    <name type="scientific">Ricinus communis</name>
    <name type="common">Castor bean</name>
    <dbReference type="NCBI Taxonomy" id="3988"/>
    <lineage>
        <taxon>Eukaryota</taxon>
        <taxon>Viridiplantae</taxon>
        <taxon>Streptophyta</taxon>
        <taxon>Embryophyta</taxon>
        <taxon>Tracheophyta</taxon>
        <taxon>Spermatophyta</taxon>
        <taxon>Magnoliopsida</taxon>
        <taxon>eudicotyledons</taxon>
        <taxon>Gunneridae</taxon>
        <taxon>Pentapetalae</taxon>
        <taxon>rosids</taxon>
        <taxon>fabids</taxon>
        <taxon>Malpighiales</taxon>
        <taxon>Euphorbiaceae</taxon>
        <taxon>Acalyphoideae</taxon>
        <taxon>Acalypheae</taxon>
        <taxon>Ricinus</taxon>
    </lineage>
</organism>
<comment type="similarity">
    <text evidence="1">Belongs to the 'GDXG' lipolytic enzyme family.</text>
</comment>
<sequence>MSRFNPYEHVNLKLNDDGTCTRLLNLPPAKTNADPSSGEPVLSKDAIVNDERNTKVRLYLPIVCTSDNKRLPVVIYFHGCAWVHFTADNPALHLDRQWTAGTIPAIVILVIYRLAPENRLPAQYEDAEDTLLWTKKQFEDPNGDPWLRNYGDSSQCFISGAGNGGNIVFFAALRGVELDLNPLKFIGLIMNQPLFGGKQRTDSEVRFATDQIIPLPVLDLIWELALPKGTDRNHRYCNPMLEGPHQEKIKLLPPCLVLGFGMDPLIDRQQEFVQMLMKHGVKVEAHFDEVGFHRIDIVDARRRAGLLKITKEFIHTQIAYNSSDHQLDTNDHYLDTHHSDHHLKD</sequence>
<dbReference type="Gene3D" id="3.40.50.1820">
    <property type="entry name" value="alpha/beta hydrolase"/>
    <property type="match status" value="1"/>
</dbReference>
<proteinExistence type="inferred from homology"/>
<dbReference type="EMBL" id="EQ973775">
    <property type="protein sequence ID" value="EEF50422.1"/>
    <property type="molecule type" value="Genomic_DNA"/>
</dbReference>
<reference evidence="4" key="1">
    <citation type="journal article" date="2010" name="Nat. Biotechnol.">
        <title>Draft genome sequence of the oilseed species Ricinus communis.</title>
        <authorList>
            <person name="Chan A.P."/>
            <person name="Crabtree J."/>
            <person name="Zhao Q."/>
            <person name="Lorenzi H."/>
            <person name="Orvis J."/>
            <person name="Puiu D."/>
            <person name="Melake-Berhan A."/>
            <person name="Jones K.M."/>
            <person name="Redman J."/>
            <person name="Chen G."/>
            <person name="Cahoon E.B."/>
            <person name="Gedil M."/>
            <person name="Stanke M."/>
            <person name="Haas B.J."/>
            <person name="Wortman J.R."/>
            <person name="Fraser-Liggett C.M."/>
            <person name="Ravel J."/>
            <person name="Rabinowicz P.D."/>
        </authorList>
    </citation>
    <scope>NUCLEOTIDE SEQUENCE [LARGE SCALE GENOMIC DNA]</scope>
    <source>
        <strain evidence="4">cv. Hale</strain>
    </source>
</reference>
<dbReference type="InterPro" id="IPR013094">
    <property type="entry name" value="AB_hydrolase_3"/>
</dbReference>
<evidence type="ECO:0000256" key="1">
    <source>
        <dbReference type="ARBA" id="ARBA00010515"/>
    </source>
</evidence>
<dbReference type="GO" id="GO:0016787">
    <property type="term" value="F:hydrolase activity"/>
    <property type="evidence" value="ECO:0007669"/>
    <property type="project" value="InterPro"/>
</dbReference>
<dbReference type="PANTHER" id="PTHR23024:SF664">
    <property type="entry name" value="ALPHA_BETA HYDROLASE FOLD-3 DOMAIN-CONTAINING PROTEIN"/>
    <property type="match status" value="1"/>
</dbReference>
<dbReference type="Pfam" id="PF07859">
    <property type="entry name" value="Abhydrolase_3"/>
    <property type="match status" value="1"/>
</dbReference>
<dbReference type="eggNOG" id="KOG1515">
    <property type="taxonomic scope" value="Eukaryota"/>
</dbReference>
<protein>
    <submittedName>
        <fullName evidence="3">Gibberellin receptor GID1, putative</fullName>
    </submittedName>
</protein>
<gene>
    <name evidence="3" type="ORF">RCOM_1612630</name>
</gene>